<dbReference type="Proteomes" id="UP001160148">
    <property type="component" value="Unassembled WGS sequence"/>
</dbReference>
<dbReference type="PANTHER" id="PTHR24379">
    <property type="entry name" value="KRAB AND ZINC FINGER DOMAIN-CONTAINING"/>
    <property type="match status" value="1"/>
</dbReference>
<evidence type="ECO:0000256" key="3">
    <source>
        <dbReference type="ARBA" id="ARBA00022771"/>
    </source>
</evidence>
<feature type="binding site" evidence="6">
    <location>
        <position position="14"/>
    </location>
    <ligand>
        <name>Zn(2+)</name>
        <dbReference type="ChEBI" id="CHEBI:29105"/>
    </ligand>
</feature>
<evidence type="ECO:0000259" key="8">
    <source>
        <dbReference type="PROSITE" id="PS50157"/>
    </source>
</evidence>
<evidence type="ECO:0000256" key="6">
    <source>
        <dbReference type="PROSITE-ProRule" id="PRU01263"/>
    </source>
</evidence>
<organism evidence="10 11">
    <name type="scientific">Macrosiphum euphorbiae</name>
    <name type="common">potato aphid</name>
    <dbReference type="NCBI Taxonomy" id="13131"/>
    <lineage>
        <taxon>Eukaryota</taxon>
        <taxon>Metazoa</taxon>
        <taxon>Ecdysozoa</taxon>
        <taxon>Arthropoda</taxon>
        <taxon>Hexapoda</taxon>
        <taxon>Insecta</taxon>
        <taxon>Pterygota</taxon>
        <taxon>Neoptera</taxon>
        <taxon>Paraneoptera</taxon>
        <taxon>Hemiptera</taxon>
        <taxon>Sternorrhyncha</taxon>
        <taxon>Aphidomorpha</taxon>
        <taxon>Aphidoidea</taxon>
        <taxon>Aphididae</taxon>
        <taxon>Macrosiphini</taxon>
        <taxon>Macrosiphum</taxon>
    </lineage>
</organism>
<dbReference type="PROSITE" id="PS51915">
    <property type="entry name" value="ZAD"/>
    <property type="match status" value="1"/>
</dbReference>
<feature type="domain" description="ZAD" evidence="9">
    <location>
        <begin position="12"/>
        <end position="91"/>
    </location>
</feature>
<feature type="compositionally biased region" description="Low complexity" evidence="7">
    <location>
        <begin position="316"/>
        <end position="325"/>
    </location>
</feature>
<feature type="compositionally biased region" description="Polar residues" evidence="7">
    <location>
        <begin position="394"/>
        <end position="404"/>
    </location>
</feature>
<dbReference type="PROSITE" id="PS50157">
    <property type="entry name" value="ZINC_FINGER_C2H2_2"/>
    <property type="match status" value="1"/>
</dbReference>
<comment type="caution">
    <text evidence="10">The sequence shown here is derived from an EMBL/GenBank/DDBJ whole genome shotgun (WGS) entry which is preliminary data.</text>
</comment>
<accession>A0AAV0WQK6</accession>
<keyword evidence="2" id="KW-0677">Repeat</keyword>
<name>A0AAV0WQK6_9HEMI</name>
<evidence type="ECO:0000259" key="9">
    <source>
        <dbReference type="PROSITE" id="PS51915"/>
    </source>
</evidence>
<feature type="region of interest" description="Disordered" evidence="7">
    <location>
        <begin position="107"/>
        <end position="148"/>
    </location>
</feature>
<dbReference type="GO" id="GO:0005634">
    <property type="term" value="C:nucleus"/>
    <property type="evidence" value="ECO:0007669"/>
    <property type="project" value="InterPro"/>
</dbReference>
<dbReference type="AlphaFoldDB" id="A0AAV0WQK6"/>
<protein>
    <submittedName>
        <fullName evidence="10">Uncharacterized protein</fullName>
    </submittedName>
</protein>
<keyword evidence="3 5" id="KW-0863">Zinc-finger</keyword>
<dbReference type="PROSITE" id="PS00028">
    <property type="entry name" value="ZINC_FINGER_C2H2_1"/>
    <property type="match status" value="4"/>
</dbReference>
<evidence type="ECO:0000313" key="11">
    <source>
        <dbReference type="Proteomes" id="UP001160148"/>
    </source>
</evidence>
<dbReference type="InterPro" id="IPR012934">
    <property type="entry name" value="Znf_AD"/>
</dbReference>
<dbReference type="SMART" id="SM00868">
    <property type="entry name" value="zf-AD"/>
    <property type="match status" value="1"/>
</dbReference>
<evidence type="ECO:0000256" key="1">
    <source>
        <dbReference type="ARBA" id="ARBA00022723"/>
    </source>
</evidence>
<dbReference type="SMART" id="SM00355">
    <property type="entry name" value="ZnF_C2H2"/>
    <property type="match status" value="7"/>
</dbReference>
<dbReference type="SUPFAM" id="SSF57716">
    <property type="entry name" value="Glucocorticoid receptor-like (DNA-binding domain)"/>
    <property type="match status" value="1"/>
</dbReference>
<feature type="binding site" evidence="6">
    <location>
        <position position="64"/>
    </location>
    <ligand>
        <name>Zn(2+)</name>
        <dbReference type="ChEBI" id="CHEBI:29105"/>
    </ligand>
</feature>
<dbReference type="InterPro" id="IPR013087">
    <property type="entry name" value="Znf_C2H2_type"/>
</dbReference>
<evidence type="ECO:0000256" key="7">
    <source>
        <dbReference type="SAM" id="MobiDB-lite"/>
    </source>
</evidence>
<dbReference type="Gene3D" id="3.40.1800.20">
    <property type="match status" value="1"/>
</dbReference>
<evidence type="ECO:0000256" key="5">
    <source>
        <dbReference type="PROSITE-ProRule" id="PRU00042"/>
    </source>
</evidence>
<feature type="region of interest" description="Disordered" evidence="7">
    <location>
        <begin position="178"/>
        <end position="211"/>
    </location>
</feature>
<dbReference type="Gene3D" id="3.30.160.60">
    <property type="entry name" value="Classic Zinc Finger"/>
    <property type="match status" value="1"/>
</dbReference>
<feature type="binding site" evidence="6">
    <location>
        <position position="17"/>
    </location>
    <ligand>
        <name>Zn(2+)</name>
        <dbReference type="ChEBI" id="CHEBI:29105"/>
    </ligand>
</feature>
<dbReference type="GO" id="GO:0008270">
    <property type="term" value="F:zinc ion binding"/>
    <property type="evidence" value="ECO:0007669"/>
    <property type="project" value="UniProtKB-UniRule"/>
</dbReference>
<feature type="binding site" evidence="6">
    <location>
        <position position="67"/>
    </location>
    <ligand>
        <name>Zn(2+)</name>
        <dbReference type="ChEBI" id="CHEBI:29105"/>
    </ligand>
</feature>
<keyword evidence="4 6" id="KW-0862">Zinc</keyword>
<dbReference type="Pfam" id="PF07776">
    <property type="entry name" value="zf-AD"/>
    <property type="match status" value="1"/>
</dbReference>
<evidence type="ECO:0000313" key="10">
    <source>
        <dbReference type="EMBL" id="CAI6357842.1"/>
    </source>
</evidence>
<sequence>MSESFLLIENFDVCRICLTERHTDGYEPFVHVMTLIDGKESKELISDWFKFNIKSDDGLPNMICKCCFVALDNFHTLKKTANESNIVLDYIAKKRFGRPVPEKSVASTSSLMLRNNGESTHSMPGTSEASTSTVMLRSNEVSSQEAPFKNSRVPSIKFRDSMPGTSKASTSIVMLKNNEVSSQEPPFKHSRVPSQKSNKFSDSMPGTSKASTSSLMLINNDEPSHETPLISYRSISKRSNEFGDSMPGTPKASTSSMMLRKKKVSFHEPPFKHSQLLLEQSNMFGDSIPGTSKASTSSLMLRNNGLSSQKPPFKNSQLSLKQSSKFGDSMPGTSKASTSSLMLSNNEESYHETPLKSYRSISKQSNKIPRKSMKPSAETSVKPSHTFSFKRSKSISNPNINNVKQEGDDRSRQGCRLLSIKIEISDESDDDSCIITTPPIDTVVLISDDEIDDNDNIENVNLSDYEETVELSQDEVIVELSQDEVIVELSSDSEDNENNIKKEYVNKVTEKLYYCSICQKKNILNHDCSQHTKSFFTCLVPGCNMLSRSKKDFTFHYQPHIGMSSSGVMCHRCFKGIDQSNIDGNGCHIYCDIENAFRCYLCNIRFKSIQEFAYHKLKTHNGILMDAHYNYLCLHCEESSPDIEEINDHMDHCLENQAKNETAASMKPKKETELLPVKVKKENVMVRTNGNNNMIPRTSQHVLFTCLKPSCNLIFLSFSNFKNHHRHHFDLGNALVCWQCCKPCSDLPALRAHQMKNNCRTPGMYKCYSCSSKFDDLESLSIHKLTFHDSKLVAAKKNRKTLMCSFCQMDINIFNFKSHLVACQKKDVKKKTFTRKNKGEYTCMTCKKVFGSSISLSNHSRIHKRSQILNLKQEST</sequence>
<feature type="compositionally biased region" description="Polar residues" evidence="7">
    <location>
        <begin position="107"/>
        <end position="145"/>
    </location>
</feature>
<evidence type="ECO:0000256" key="4">
    <source>
        <dbReference type="ARBA" id="ARBA00022833"/>
    </source>
</evidence>
<feature type="compositionally biased region" description="Polar residues" evidence="7">
    <location>
        <begin position="377"/>
        <end position="387"/>
    </location>
</feature>
<keyword evidence="1 6" id="KW-0479">Metal-binding</keyword>
<dbReference type="PANTHER" id="PTHR24379:SF121">
    <property type="entry name" value="C2H2-TYPE DOMAIN-CONTAINING PROTEIN"/>
    <property type="match status" value="1"/>
</dbReference>
<feature type="region of interest" description="Disordered" evidence="7">
    <location>
        <begin position="302"/>
        <end position="411"/>
    </location>
</feature>
<feature type="compositionally biased region" description="Polar residues" evidence="7">
    <location>
        <begin position="192"/>
        <end position="211"/>
    </location>
</feature>
<evidence type="ECO:0000256" key="2">
    <source>
        <dbReference type="ARBA" id="ARBA00022737"/>
    </source>
</evidence>
<feature type="compositionally biased region" description="Polar residues" evidence="7">
    <location>
        <begin position="331"/>
        <end position="347"/>
    </location>
</feature>
<keyword evidence="11" id="KW-1185">Reference proteome</keyword>
<proteinExistence type="predicted"/>
<reference evidence="10 11" key="1">
    <citation type="submission" date="2023-01" db="EMBL/GenBank/DDBJ databases">
        <authorList>
            <person name="Whitehead M."/>
        </authorList>
    </citation>
    <scope>NUCLEOTIDE SEQUENCE [LARGE SCALE GENOMIC DNA]</scope>
</reference>
<feature type="domain" description="C2H2-type" evidence="8">
    <location>
        <begin position="841"/>
        <end position="868"/>
    </location>
</feature>
<gene>
    <name evidence="10" type="ORF">MEUPH1_LOCUS13426</name>
</gene>
<dbReference type="EMBL" id="CARXXK010000002">
    <property type="protein sequence ID" value="CAI6357842.1"/>
    <property type="molecule type" value="Genomic_DNA"/>
</dbReference>